<dbReference type="OrthoDB" id="8067465at2759"/>
<keyword evidence="2" id="KW-1185">Reference proteome</keyword>
<comment type="caution">
    <text evidence="1">The sequence shown here is derived from an EMBL/GenBank/DDBJ whole genome shotgun (WGS) entry which is preliminary data.</text>
</comment>
<protein>
    <submittedName>
        <fullName evidence="1">(Mediterranean fruit fly) hypothetical protein</fullName>
    </submittedName>
</protein>
<organism evidence="1 2">
    <name type="scientific">Ceratitis capitata</name>
    <name type="common">Mediterranean fruit fly</name>
    <name type="synonym">Tephritis capitata</name>
    <dbReference type="NCBI Taxonomy" id="7213"/>
    <lineage>
        <taxon>Eukaryota</taxon>
        <taxon>Metazoa</taxon>
        <taxon>Ecdysozoa</taxon>
        <taxon>Arthropoda</taxon>
        <taxon>Hexapoda</taxon>
        <taxon>Insecta</taxon>
        <taxon>Pterygota</taxon>
        <taxon>Neoptera</taxon>
        <taxon>Endopterygota</taxon>
        <taxon>Diptera</taxon>
        <taxon>Brachycera</taxon>
        <taxon>Muscomorpha</taxon>
        <taxon>Tephritoidea</taxon>
        <taxon>Tephritidae</taxon>
        <taxon>Ceratitis</taxon>
        <taxon>Ceratitis</taxon>
    </lineage>
</organism>
<evidence type="ECO:0000313" key="2">
    <source>
        <dbReference type="Proteomes" id="UP000606786"/>
    </source>
</evidence>
<dbReference type="EMBL" id="CAJHJT010000023">
    <property type="protein sequence ID" value="CAD7002027.1"/>
    <property type="molecule type" value="Genomic_DNA"/>
</dbReference>
<evidence type="ECO:0000313" key="1">
    <source>
        <dbReference type="EMBL" id="CAD7002027.1"/>
    </source>
</evidence>
<accession>A0A811UWE4</accession>
<name>A0A811UWE4_CERCA</name>
<gene>
    <name evidence="1" type="ORF">CCAP1982_LOCUS10515</name>
</gene>
<sequence>MDNLTYINNIMNSQIQNITSHINYQQKTIGDYLTKFKNIIGNKIAAIEDEITFIEHINKINNDISLLRQHVDDIGQIIFSAKLGIVPTNILIQTELNLISDFDSYSNIKVSIALHDGNIIIILLIPQFSQDSLSLVTFLPILDKNNKSIQLNHSDVLIDLENNIYSTYIKENLKRNLIKINDNCLNNVFVLNSEEADCKMQIFNRQEIVEIIPGILILKQFNSNISHSCSKAKLKISGNNLIKFENCEMST</sequence>
<proteinExistence type="predicted"/>
<dbReference type="AlphaFoldDB" id="A0A811UWE4"/>
<reference evidence="1" key="1">
    <citation type="submission" date="2020-11" db="EMBL/GenBank/DDBJ databases">
        <authorList>
            <person name="Whitehead M."/>
        </authorList>
    </citation>
    <scope>NUCLEOTIDE SEQUENCE</scope>
    <source>
        <strain evidence="1">EGII</strain>
    </source>
</reference>
<dbReference type="Proteomes" id="UP000606786">
    <property type="component" value="Unassembled WGS sequence"/>
</dbReference>